<dbReference type="SMART" id="SM01118">
    <property type="entry name" value="CYTH"/>
    <property type="match status" value="1"/>
</dbReference>
<evidence type="ECO:0000313" key="4">
    <source>
        <dbReference type="Proteomes" id="UP000198802"/>
    </source>
</evidence>
<evidence type="ECO:0000313" key="3">
    <source>
        <dbReference type="EMBL" id="CUU60474.1"/>
    </source>
</evidence>
<dbReference type="InterPro" id="IPR007899">
    <property type="entry name" value="CHAD_dom"/>
</dbReference>
<dbReference type="Gene3D" id="1.40.20.10">
    <property type="entry name" value="CHAD domain"/>
    <property type="match status" value="1"/>
</dbReference>
<dbReference type="AlphaFoldDB" id="A0A0S4R113"/>
<dbReference type="InterPro" id="IPR033469">
    <property type="entry name" value="CYTH-like_dom_sf"/>
</dbReference>
<accession>A0A0S4R113</accession>
<dbReference type="PANTHER" id="PTHR39339:SF1">
    <property type="entry name" value="CHAD DOMAIN-CONTAINING PROTEIN"/>
    <property type="match status" value="1"/>
</dbReference>
<dbReference type="RefSeq" id="WP_091285465.1">
    <property type="nucleotide sequence ID" value="NZ_FAOZ01000040.1"/>
</dbReference>
<dbReference type="InterPro" id="IPR023577">
    <property type="entry name" value="CYTH_domain"/>
</dbReference>
<dbReference type="SUPFAM" id="SSF55154">
    <property type="entry name" value="CYTH-like phosphatases"/>
    <property type="match status" value="1"/>
</dbReference>
<reference evidence="4" key="1">
    <citation type="submission" date="2015-11" db="EMBL/GenBank/DDBJ databases">
        <authorList>
            <person name="Varghese N."/>
        </authorList>
    </citation>
    <scope>NUCLEOTIDE SEQUENCE [LARGE SCALE GENOMIC DNA]</scope>
    <source>
        <strain evidence="4">DSM 45899</strain>
    </source>
</reference>
<feature type="domain" description="CHAD" evidence="2">
    <location>
        <begin position="218"/>
        <end position="503"/>
    </location>
</feature>
<sequence length="511" mass="55260">MGSVREIERKYSVDPGFMLPRLAQVPGVSTARTRRAVTLEAVYHDTEDLRLARNRITLRRRTGGPDAGWHLKLPVAPGARDEIQRPLGGDGGPVPADLVDLVTAYLRGAELRPVARLVTLRTARRLRDDAGVDLAEVVDDQVSATILGSAAGAQKWREIEVELGAGAPALLDDVERVLLAAGAGRSASASKLAQVLGPALAEAPGPDVPAAAAKLRRRTPAGTVIRAYLIAQVETLLATDPRVRLDAPDAVHRMRVACRRTRSTLRTFAPFFPAELVAHLDGELRDLAGALSGARDAEVQIAYFTERLAELPAELVRGDAAAVISGHLAADQSAAREEALAMLRSARYLQLLEDLIALVNAPLTGSARKPAEKILPGLLHDADRRLTRKVARAGDLPIGLERDELLHSARKQAKRLRYAAEAVGPVYGSSAAAFARLAESMQELLGTHQDATIARGLLREWGVRAQEAGDPSAFTLGVLLGLEEHRARTAERDFFDLWPAASARRHRRWFR</sequence>
<keyword evidence="4" id="KW-1185">Reference proteome</keyword>
<evidence type="ECO:0000259" key="2">
    <source>
        <dbReference type="PROSITE" id="PS51708"/>
    </source>
</evidence>
<dbReference type="Proteomes" id="UP000198802">
    <property type="component" value="Unassembled WGS sequence"/>
</dbReference>
<dbReference type="Pfam" id="PF05235">
    <property type="entry name" value="CHAD"/>
    <property type="match status" value="1"/>
</dbReference>
<dbReference type="SMART" id="SM00880">
    <property type="entry name" value="CHAD"/>
    <property type="match status" value="1"/>
</dbReference>
<dbReference type="Pfam" id="PF01928">
    <property type="entry name" value="CYTH"/>
    <property type="match status" value="1"/>
</dbReference>
<evidence type="ECO:0000259" key="1">
    <source>
        <dbReference type="PROSITE" id="PS51707"/>
    </source>
</evidence>
<dbReference type="EMBL" id="FAOZ01000040">
    <property type="protein sequence ID" value="CUU60474.1"/>
    <property type="molecule type" value="Genomic_DNA"/>
</dbReference>
<dbReference type="CDD" id="cd07374">
    <property type="entry name" value="CYTH-like_Pase"/>
    <property type="match status" value="1"/>
</dbReference>
<organism evidence="3 4">
    <name type="scientific">Parafrankia irregularis</name>
    <dbReference type="NCBI Taxonomy" id="795642"/>
    <lineage>
        <taxon>Bacteria</taxon>
        <taxon>Bacillati</taxon>
        <taxon>Actinomycetota</taxon>
        <taxon>Actinomycetes</taxon>
        <taxon>Frankiales</taxon>
        <taxon>Frankiaceae</taxon>
        <taxon>Parafrankia</taxon>
    </lineage>
</organism>
<dbReference type="PROSITE" id="PS51707">
    <property type="entry name" value="CYTH"/>
    <property type="match status" value="1"/>
</dbReference>
<dbReference type="Gene3D" id="2.40.320.10">
    <property type="entry name" value="Hypothetical Protein Pfu-838710-001"/>
    <property type="match status" value="1"/>
</dbReference>
<proteinExistence type="predicted"/>
<dbReference type="PROSITE" id="PS51708">
    <property type="entry name" value="CHAD"/>
    <property type="match status" value="1"/>
</dbReference>
<dbReference type="PANTHER" id="PTHR39339">
    <property type="entry name" value="SLR1444 PROTEIN"/>
    <property type="match status" value="1"/>
</dbReference>
<protein>
    <submittedName>
        <fullName evidence="3">CHAD domain-containing protein</fullName>
    </submittedName>
</protein>
<dbReference type="InterPro" id="IPR038186">
    <property type="entry name" value="CHAD_dom_sf"/>
</dbReference>
<gene>
    <name evidence="3" type="ORF">Ga0074812_14052</name>
</gene>
<name>A0A0S4R113_9ACTN</name>
<feature type="domain" description="CYTH" evidence="1">
    <location>
        <begin position="4"/>
        <end position="202"/>
    </location>
</feature>